<feature type="domain" description="Ig-like" evidence="6">
    <location>
        <begin position="158"/>
        <end position="253"/>
    </location>
</feature>
<evidence type="ECO:0000256" key="3">
    <source>
        <dbReference type="ARBA" id="ARBA00023136"/>
    </source>
</evidence>
<reference evidence="7 8" key="1">
    <citation type="submission" date="2023-05" db="EMBL/GenBank/DDBJ databases">
        <title>B98-5 Cell Line De Novo Hybrid Assembly: An Optical Mapping Approach.</title>
        <authorList>
            <person name="Kananen K."/>
            <person name="Auerbach J.A."/>
            <person name="Kautto E."/>
            <person name="Blachly J.S."/>
        </authorList>
    </citation>
    <scope>NUCLEOTIDE SEQUENCE [LARGE SCALE GENOMIC DNA]</scope>
    <source>
        <strain evidence="7">B95-8</strain>
        <tissue evidence="7">Cell line</tissue>
    </source>
</reference>
<keyword evidence="8" id="KW-1185">Reference proteome</keyword>
<evidence type="ECO:0000256" key="2">
    <source>
        <dbReference type="ARBA" id="ARBA00022729"/>
    </source>
</evidence>
<dbReference type="InterPro" id="IPR013783">
    <property type="entry name" value="Ig-like_fold"/>
</dbReference>
<keyword evidence="3 5" id="KW-0472">Membrane</keyword>
<comment type="subcellular location">
    <subcellularLocation>
        <location evidence="1">Membrane</location>
    </subcellularLocation>
</comment>
<dbReference type="InterPro" id="IPR007110">
    <property type="entry name" value="Ig-like_dom"/>
</dbReference>
<organism evidence="7 8">
    <name type="scientific">Saguinus oedipus</name>
    <name type="common">Cotton-top tamarin</name>
    <name type="synonym">Oedipomidas oedipus</name>
    <dbReference type="NCBI Taxonomy" id="9490"/>
    <lineage>
        <taxon>Eukaryota</taxon>
        <taxon>Metazoa</taxon>
        <taxon>Chordata</taxon>
        <taxon>Craniata</taxon>
        <taxon>Vertebrata</taxon>
        <taxon>Euteleostomi</taxon>
        <taxon>Mammalia</taxon>
        <taxon>Eutheria</taxon>
        <taxon>Euarchontoglires</taxon>
        <taxon>Primates</taxon>
        <taxon>Haplorrhini</taxon>
        <taxon>Platyrrhini</taxon>
        <taxon>Cebidae</taxon>
        <taxon>Callitrichinae</taxon>
        <taxon>Saguinus</taxon>
    </lineage>
</organism>
<dbReference type="SUPFAM" id="SSF48726">
    <property type="entry name" value="Immunoglobulin"/>
    <property type="match status" value="2"/>
</dbReference>
<evidence type="ECO:0000256" key="4">
    <source>
        <dbReference type="ARBA" id="ARBA00023180"/>
    </source>
</evidence>
<evidence type="ECO:0000313" key="7">
    <source>
        <dbReference type="EMBL" id="KAK2084474.1"/>
    </source>
</evidence>
<name>A0ABQ9TIB9_SAGOE</name>
<dbReference type="PROSITE" id="PS50835">
    <property type="entry name" value="IG_LIKE"/>
    <property type="match status" value="1"/>
</dbReference>
<keyword evidence="5" id="KW-0812">Transmembrane</keyword>
<dbReference type="PANTHER" id="PTHR12080:SF110">
    <property type="entry name" value="IG-LIKE DOMAIN-CONTAINING PROTEIN"/>
    <property type="match status" value="1"/>
</dbReference>
<dbReference type="InterPro" id="IPR015631">
    <property type="entry name" value="CD2/SLAM_rcpt"/>
</dbReference>
<accession>A0ABQ9TIB9</accession>
<evidence type="ECO:0000256" key="5">
    <source>
        <dbReference type="SAM" id="Phobius"/>
    </source>
</evidence>
<protein>
    <recommendedName>
        <fullName evidence="6">Ig-like domain-containing protein</fullName>
    </recommendedName>
</protein>
<keyword evidence="4" id="KW-0325">Glycoprotein</keyword>
<sequence length="447" mass="48628">MKDSGNHIHLKRIRGGSVLFNVTEKPTADAGAEIQEVSWGLGTLSNHRQVLQVHRGADSPIWFSLQDKFKQRVHVPSMWSLRIENLAPEDSGQYVAMTRSTQGRVLGQVFYLSTSWPNVLPHKGCAVPGMASAGDAGEEHWASASPSSQDFFPFLKRPQFSENAPVPHPEILAKSLSITPGLCNITLECRVPGATQDLNVTWKSKGLFRELEQRDIPGPTSKLWTLAVSLPLSQQIGDLTCVVSNQVDQKAATLELGKVCAQGTGLHKQDVTRLLPGILGAVVGVLLVLGSGLYVLKTCQKKKKMVMEIKRGGGLQKNHGVDDGGIPFETLSQQVSQKGKDKTLTESPNITAGCCNITVEGKALGTTKGLNMTWESKGLPRKLEQSGTPGLATKPWTLAVSLPKSEAAQCQPYLCGQKLQGPENCHLQFWRSLLRLTKCQKSEFTQP</sequence>
<dbReference type="EMBL" id="JASSZA010000022">
    <property type="protein sequence ID" value="KAK2084474.1"/>
    <property type="molecule type" value="Genomic_DNA"/>
</dbReference>
<dbReference type="PANTHER" id="PTHR12080">
    <property type="entry name" value="SIGNALING LYMPHOCYTIC ACTIVATION MOLECULE"/>
    <property type="match status" value="1"/>
</dbReference>
<keyword evidence="5" id="KW-1133">Transmembrane helix</keyword>
<keyword evidence="2" id="KW-0732">Signal</keyword>
<comment type="caution">
    <text evidence="7">The sequence shown here is derived from an EMBL/GenBank/DDBJ whole genome shotgun (WGS) entry which is preliminary data.</text>
</comment>
<evidence type="ECO:0000313" key="8">
    <source>
        <dbReference type="Proteomes" id="UP001266305"/>
    </source>
</evidence>
<proteinExistence type="predicted"/>
<dbReference type="Gene3D" id="2.60.40.10">
    <property type="entry name" value="Immunoglobulins"/>
    <property type="match status" value="2"/>
</dbReference>
<evidence type="ECO:0000256" key="1">
    <source>
        <dbReference type="ARBA" id="ARBA00004370"/>
    </source>
</evidence>
<dbReference type="Proteomes" id="UP001266305">
    <property type="component" value="Unassembled WGS sequence"/>
</dbReference>
<feature type="transmembrane region" description="Helical" evidence="5">
    <location>
        <begin position="274"/>
        <end position="296"/>
    </location>
</feature>
<evidence type="ECO:0000259" key="6">
    <source>
        <dbReference type="PROSITE" id="PS50835"/>
    </source>
</evidence>
<gene>
    <name evidence="7" type="ORF">P7K49_037507</name>
</gene>
<dbReference type="InterPro" id="IPR036179">
    <property type="entry name" value="Ig-like_dom_sf"/>
</dbReference>